<dbReference type="AlphaFoldDB" id="A0A8T0IAF4"/>
<dbReference type="EMBL" id="CM026424">
    <property type="protein sequence ID" value="KAG0580402.1"/>
    <property type="molecule type" value="Genomic_DNA"/>
</dbReference>
<gene>
    <name evidence="1" type="ORF">KC19_4G170500</name>
</gene>
<keyword evidence="2" id="KW-1185">Reference proteome</keyword>
<accession>A0A8T0IAF4</accession>
<reference evidence="1" key="1">
    <citation type="submission" date="2020-06" db="EMBL/GenBank/DDBJ databases">
        <title>WGS assembly of Ceratodon purpureus strain R40.</title>
        <authorList>
            <person name="Carey S.B."/>
            <person name="Jenkins J."/>
            <person name="Shu S."/>
            <person name="Lovell J.T."/>
            <person name="Sreedasyam A."/>
            <person name="Maumus F."/>
            <person name="Tiley G.P."/>
            <person name="Fernandez-Pozo N."/>
            <person name="Barry K."/>
            <person name="Chen C."/>
            <person name="Wang M."/>
            <person name="Lipzen A."/>
            <person name="Daum C."/>
            <person name="Saski C.A."/>
            <person name="Payton A.C."/>
            <person name="Mcbreen J.C."/>
            <person name="Conrad R.E."/>
            <person name="Kollar L.M."/>
            <person name="Olsson S."/>
            <person name="Huttunen S."/>
            <person name="Landis J.B."/>
            <person name="Wickett N.J."/>
            <person name="Johnson M.G."/>
            <person name="Rensing S.A."/>
            <person name="Grimwood J."/>
            <person name="Schmutz J."/>
            <person name="Mcdaniel S.F."/>
        </authorList>
    </citation>
    <scope>NUCLEOTIDE SEQUENCE</scope>
    <source>
        <strain evidence="1">R40</strain>
    </source>
</reference>
<comment type="caution">
    <text evidence="1">The sequence shown here is derived from an EMBL/GenBank/DDBJ whole genome shotgun (WGS) entry which is preliminary data.</text>
</comment>
<evidence type="ECO:0000313" key="2">
    <source>
        <dbReference type="Proteomes" id="UP000822688"/>
    </source>
</evidence>
<protein>
    <submittedName>
        <fullName evidence="1">Uncharacterized protein</fullName>
    </submittedName>
</protein>
<name>A0A8T0IAF4_CERPU</name>
<sequence>MKHCVRNREGRCPCLSFLSSNSTQISKDISVARFFQHATWKLWVASSERDDPCLYART</sequence>
<evidence type="ECO:0000313" key="1">
    <source>
        <dbReference type="EMBL" id="KAG0580402.1"/>
    </source>
</evidence>
<organism evidence="1 2">
    <name type="scientific">Ceratodon purpureus</name>
    <name type="common">Fire moss</name>
    <name type="synonym">Dicranum purpureum</name>
    <dbReference type="NCBI Taxonomy" id="3225"/>
    <lineage>
        <taxon>Eukaryota</taxon>
        <taxon>Viridiplantae</taxon>
        <taxon>Streptophyta</taxon>
        <taxon>Embryophyta</taxon>
        <taxon>Bryophyta</taxon>
        <taxon>Bryophytina</taxon>
        <taxon>Bryopsida</taxon>
        <taxon>Dicranidae</taxon>
        <taxon>Pseudoditrichales</taxon>
        <taxon>Ditrichaceae</taxon>
        <taxon>Ceratodon</taxon>
    </lineage>
</organism>
<dbReference type="Proteomes" id="UP000822688">
    <property type="component" value="Chromosome 4"/>
</dbReference>
<proteinExistence type="predicted"/>